<dbReference type="AlphaFoldDB" id="A0A371D4B8"/>
<dbReference type="EMBL" id="KZ857419">
    <property type="protein sequence ID" value="RDX47384.1"/>
    <property type="molecule type" value="Genomic_DNA"/>
</dbReference>
<gene>
    <name evidence="1" type="ORF">OH76DRAFT_1419632</name>
</gene>
<protein>
    <submittedName>
        <fullName evidence="1">Uncharacterized protein</fullName>
    </submittedName>
</protein>
<evidence type="ECO:0000313" key="1">
    <source>
        <dbReference type="EMBL" id="RDX47384.1"/>
    </source>
</evidence>
<dbReference type="Proteomes" id="UP000256964">
    <property type="component" value="Unassembled WGS sequence"/>
</dbReference>
<name>A0A371D4B8_9APHY</name>
<evidence type="ECO:0000313" key="2">
    <source>
        <dbReference type="Proteomes" id="UP000256964"/>
    </source>
</evidence>
<accession>A0A371D4B8</accession>
<proteinExistence type="predicted"/>
<organism evidence="1 2">
    <name type="scientific">Lentinus brumalis</name>
    <dbReference type="NCBI Taxonomy" id="2498619"/>
    <lineage>
        <taxon>Eukaryota</taxon>
        <taxon>Fungi</taxon>
        <taxon>Dikarya</taxon>
        <taxon>Basidiomycota</taxon>
        <taxon>Agaricomycotina</taxon>
        <taxon>Agaricomycetes</taxon>
        <taxon>Polyporales</taxon>
        <taxon>Polyporaceae</taxon>
        <taxon>Lentinus</taxon>
    </lineage>
</organism>
<keyword evidence="2" id="KW-1185">Reference proteome</keyword>
<reference evidence="1 2" key="1">
    <citation type="journal article" date="2018" name="Biotechnol. Biofuels">
        <title>Integrative visual omics of the white-rot fungus Polyporus brumalis exposes the biotechnological potential of its oxidative enzymes for delignifying raw plant biomass.</title>
        <authorList>
            <person name="Miyauchi S."/>
            <person name="Rancon A."/>
            <person name="Drula E."/>
            <person name="Hage H."/>
            <person name="Chaduli D."/>
            <person name="Favel A."/>
            <person name="Grisel S."/>
            <person name="Henrissat B."/>
            <person name="Herpoel-Gimbert I."/>
            <person name="Ruiz-Duenas F.J."/>
            <person name="Chevret D."/>
            <person name="Hainaut M."/>
            <person name="Lin J."/>
            <person name="Wang M."/>
            <person name="Pangilinan J."/>
            <person name="Lipzen A."/>
            <person name="Lesage-Meessen L."/>
            <person name="Navarro D."/>
            <person name="Riley R."/>
            <person name="Grigoriev I.V."/>
            <person name="Zhou S."/>
            <person name="Raouche S."/>
            <person name="Rosso M.N."/>
        </authorList>
    </citation>
    <scope>NUCLEOTIDE SEQUENCE [LARGE SCALE GENOMIC DNA]</scope>
    <source>
        <strain evidence="1 2">BRFM 1820</strain>
    </source>
</reference>
<sequence>MHRKLWLGVFKVVTLEERRYAQATCDWLGSRLLEGTSKSVDVTAVHVHSQVAGREVMHVVDALKTDYLEAVYLETDRHAHAPAGREVNAGPKTVIRLSYLEEGHGATRKVAHLRHWKDAPAEDALYGERLVRGAPASTAPDHNGGEGQSDERYVVNAVTGFGRTAQDYVESDKEMRRLLVRTRHPAVAPEVHAISGVESELRFYNERQRLLLNGADAQPRKRAAK</sequence>